<dbReference type="RefSeq" id="WP_064645506.1">
    <property type="nucleotide sequence ID" value="NZ_LXEX01000068.1"/>
</dbReference>
<evidence type="ECO:0000313" key="3">
    <source>
        <dbReference type="Proteomes" id="UP000078431"/>
    </source>
</evidence>
<gene>
    <name evidence="2" type="ORF">M993_04600</name>
</gene>
<evidence type="ECO:0000313" key="2">
    <source>
        <dbReference type="EMBL" id="OAT56719.1"/>
    </source>
</evidence>
<protein>
    <submittedName>
        <fullName evidence="2">Uncharacterized protein</fullName>
    </submittedName>
</protein>
<keyword evidence="3" id="KW-1185">Reference proteome</keyword>
<organism evidence="2 3">
    <name type="scientific">Obesumbacterium proteus ATCC 12841</name>
    <dbReference type="NCBI Taxonomy" id="1354268"/>
    <lineage>
        <taxon>Bacteria</taxon>
        <taxon>Pseudomonadati</taxon>
        <taxon>Pseudomonadota</taxon>
        <taxon>Gammaproteobacteria</taxon>
        <taxon>Enterobacterales</taxon>
        <taxon>Hafniaceae</taxon>
        <taxon>Obesumbacterium</taxon>
    </lineage>
</organism>
<dbReference type="EMBL" id="LXEX01000068">
    <property type="protein sequence ID" value="OAT56719.1"/>
    <property type="molecule type" value="Genomic_DNA"/>
</dbReference>
<name>A0AA91ECG0_9GAMM</name>
<dbReference type="AlphaFoldDB" id="A0AA91ECG0"/>
<dbReference type="Proteomes" id="UP000078431">
    <property type="component" value="Unassembled WGS sequence"/>
</dbReference>
<feature type="region of interest" description="Disordered" evidence="1">
    <location>
        <begin position="102"/>
        <end position="125"/>
    </location>
</feature>
<reference evidence="2 3" key="1">
    <citation type="submission" date="2016-04" db="EMBL/GenBank/DDBJ databases">
        <title>ATOL: Assembling a taxonomically balanced genome-scale reconstruction of the evolutionary history of the Enterobacteriaceae.</title>
        <authorList>
            <person name="Plunkett G.III."/>
            <person name="Neeno-Eckwall E.C."/>
            <person name="Glasner J.D."/>
            <person name="Perna N.T."/>
        </authorList>
    </citation>
    <scope>NUCLEOTIDE SEQUENCE [LARGE SCALE GENOMIC DNA]</scope>
    <source>
        <strain evidence="2 3">ATCC 12841</strain>
    </source>
</reference>
<comment type="caution">
    <text evidence="2">The sequence shown here is derived from an EMBL/GenBank/DDBJ whole genome shotgun (WGS) entry which is preliminary data.</text>
</comment>
<proteinExistence type="predicted"/>
<accession>A0AA91ECG0</accession>
<evidence type="ECO:0000256" key="1">
    <source>
        <dbReference type="SAM" id="MobiDB-lite"/>
    </source>
</evidence>
<sequence length="125" mass="13586">MTVKKIRDTLRSGKDAALDTWDQVTSDQTSRTGHSAKRVASQLANNVDPEVVALQITKNSLKNNPDDPQTFTGEEVVTVAKFYAANRSRPVLTRKQSNALIAAQKEADAGSSPSVNDDVPEPQQH</sequence>